<dbReference type="AlphaFoldDB" id="A0A7W8FDE8"/>
<accession>A0A7W8FDE8</accession>
<sequence>MRDNLPHSAATSGATTGEFALLHMARNRKSPVGARKIQYNWCAMQFHAIRTYFVFLQAKRKKSVCNIFDSAGYFSIMVV</sequence>
<protein>
    <submittedName>
        <fullName evidence="1">Uncharacterized protein</fullName>
    </submittedName>
</protein>
<dbReference type="Proteomes" id="UP000539075">
    <property type="component" value="Unassembled WGS sequence"/>
</dbReference>
<evidence type="ECO:0000313" key="1">
    <source>
        <dbReference type="EMBL" id="MBB5142639.1"/>
    </source>
</evidence>
<dbReference type="RefSeq" id="WP_183718026.1">
    <property type="nucleotide sequence ID" value="NZ_JACHGO010000002.1"/>
</dbReference>
<name>A0A7W8FDE8_9BACT</name>
<gene>
    <name evidence="1" type="ORF">HNQ38_000718</name>
</gene>
<organism evidence="1 2">
    <name type="scientific">Desulfovibrio intestinalis</name>
    <dbReference type="NCBI Taxonomy" id="58621"/>
    <lineage>
        <taxon>Bacteria</taxon>
        <taxon>Pseudomonadati</taxon>
        <taxon>Thermodesulfobacteriota</taxon>
        <taxon>Desulfovibrionia</taxon>
        <taxon>Desulfovibrionales</taxon>
        <taxon>Desulfovibrionaceae</taxon>
        <taxon>Desulfovibrio</taxon>
    </lineage>
</organism>
<reference evidence="1 2" key="1">
    <citation type="submission" date="2020-08" db="EMBL/GenBank/DDBJ databases">
        <title>Genomic Encyclopedia of Type Strains, Phase IV (KMG-IV): sequencing the most valuable type-strain genomes for metagenomic binning, comparative biology and taxonomic classification.</title>
        <authorList>
            <person name="Goeker M."/>
        </authorList>
    </citation>
    <scope>NUCLEOTIDE SEQUENCE [LARGE SCALE GENOMIC DNA]</scope>
    <source>
        <strain evidence="1 2">DSM 11275</strain>
    </source>
</reference>
<evidence type="ECO:0000313" key="2">
    <source>
        <dbReference type="Proteomes" id="UP000539075"/>
    </source>
</evidence>
<dbReference type="EMBL" id="JACHGO010000002">
    <property type="protein sequence ID" value="MBB5142639.1"/>
    <property type="molecule type" value="Genomic_DNA"/>
</dbReference>
<proteinExistence type="predicted"/>
<keyword evidence="2" id="KW-1185">Reference proteome</keyword>
<comment type="caution">
    <text evidence="1">The sequence shown here is derived from an EMBL/GenBank/DDBJ whole genome shotgun (WGS) entry which is preliminary data.</text>
</comment>